<dbReference type="SMR" id="A0A0J6VMZ9"/>
<feature type="binding site" evidence="6">
    <location>
        <position position="291"/>
    </location>
    <ligand>
        <name>Fe cation</name>
        <dbReference type="ChEBI" id="CHEBI:24875"/>
    </ligand>
</feature>
<evidence type="ECO:0000259" key="7">
    <source>
        <dbReference type="Pfam" id="PF20510"/>
    </source>
</evidence>
<comment type="caution">
    <text evidence="8">The sequence shown here is derived from an EMBL/GenBank/DDBJ whole genome shotgun (WGS) entry which is preliminary data.</text>
</comment>
<evidence type="ECO:0000256" key="3">
    <source>
        <dbReference type="ARBA" id="ARBA00023002"/>
    </source>
</evidence>
<gene>
    <name evidence="8" type="primary">hmgA</name>
    <name evidence="8" type="ORF">MCHLDSM_05795</name>
</gene>
<dbReference type="Pfam" id="PF20510">
    <property type="entry name" value="HgmA_N"/>
    <property type="match status" value="1"/>
</dbReference>
<dbReference type="PANTHER" id="PTHR11056:SF0">
    <property type="entry name" value="HOMOGENTISATE 1,2-DIOXYGENASE"/>
    <property type="match status" value="1"/>
</dbReference>
<feature type="domain" description="Homogentisate 1,2-dioxygenase N-terminal" evidence="7">
    <location>
        <begin position="104"/>
        <end position="235"/>
    </location>
</feature>
<accession>A0A0J6VMZ9</accession>
<feature type="active site" description="Proton acceptor" evidence="5">
    <location>
        <position position="248"/>
    </location>
</feature>
<dbReference type="SUPFAM" id="SSF51182">
    <property type="entry name" value="RmlC-like cupins"/>
    <property type="match status" value="1"/>
</dbReference>
<dbReference type="PATRIC" id="fig|37916.4.peg.5813"/>
<dbReference type="GO" id="GO:0006559">
    <property type="term" value="P:L-phenylalanine catabolic process"/>
    <property type="evidence" value="ECO:0007669"/>
    <property type="project" value="InterPro"/>
</dbReference>
<feature type="binding site" evidence="6">
    <location>
        <position position="320"/>
    </location>
    <ligand>
        <name>homogentisate</name>
        <dbReference type="ChEBI" id="CHEBI:16169"/>
    </ligand>
</feature>
<dbReference type="GO" id="GO:0006570">
    <property type="term" value="P:tyrosine metabolic process"/>
    <property type="evidence" value="ECO:0007669"/>
    <property type="project" value="InterPro"/>
</dbReference>
<dbReference type="EMBL" id="JYNL01000064">
    <property type="protein sequence ID" value="KMO70902.1"/>
    <property type="molecule type" value="Genomic_DNA"/>
</dbReference>
<protein>
    <submittedName>
        <fullName evidence="8">Homogentisate 1,2-dioxygenase</fullName>
        <ecNumber evidence="8">1.13.11.5</ecNumber>
    </submittedName>
</protein>
<dbReference type="STRING" id="37916.MCHLDSM_05795"/>
<feature type="binding site" evidence="6">
    <location>
        <position position="320"/>
    </location>
    <ligand>
        <name>Fe cation</name>
        <dbReference type="ChEBI" id="CHEBI:24875"/>
    </ligand>
</feature>
<dbReference type="InterPro" id="IPR011051">
    <property type="entry name" value="RmlC_Cupin_sf"/>
</dbReference>
<dbReference type="AlphaFoldDB" id="A0A0J6VMZ9"/>
<evidence type="ECO:0000313" key="9">
    <source>
        <dbReference type="Proteomes" id="UP000036513"/>
    </source>
</evidence>
<dbReference type="GO" id="GO:0004411">
    <property type="term" value="F:homogentisate 1,2-dioxygenase activity"/>
    <property type="evidence" value="ECO:0007669"/>
    <property type="project" value="UniProtKB-EC"/>
</dbReference>
<dbReference type="InterPro" id="IPR046452">
    <property type="entry name" value="HgmA_N"/>
</dbReference>
<dbReference type="RefSeq" id="WP_048472789.1">
    <property type="nucleotide sequence ID" value="NZ_JYNL01000064.1"/>
</dbReference>
<organism evidence="8 9">
    <name type="scientific">Mycolicibacterium chlorophenolicum</name>
    <dbReference type="NCBI Taxonomy" id="37916"/>
    <lineage>
        <taxon>Bacteria</taxon>
        <taxon>Bacillati</taxon>
        <taxon>Actinomycetota</taxon>
        <taxon>Actinomycetes</taxon>
        <taxon>Mycobacteriales</taxon>
        <taxon>Mycobacteriaceae</taxon>
        <taxon>Mycolicibacterium</taxon>
    </lineage>
</organism>
<dbReference type="EC" id="1.13.11.5" evidence="8"/>
<evidence type="ECO:0000256" key="4">
    <source>
        <dbReference type="ARBA" id="ARBA00023004"/>
    </source>
</evidence>
<keyword evidence="9" id="KW-1185">Reference proteome</keyword>
<dbReference type="PANTHER" id="PTHR11056">
    <property type="entry name" value="HOMOGENTISATE 1,2-DIOXYGENASE"/>
    <property type="match status" value="1"/>
</dbReference>
<keyword evidence="1 6" id="KW-0479">Metal-binding</keyword>
<evidence type="ECO:0000313" key="8">
    <source>
        <dbReference type="EMBL" id="KMO70902.1"/>
    </source>
</evidence>
<keyword evidence="4 6" id="KW-0408">Iron</keyword>
<evidence type="ECO:0000256" key="1">
    <source>
        <dbReference type="ARBA" id="ARBA00022723"/>
    </source>
</evidence>
<evidence type="ECO:0000256" key="6">
    <source>
        <dbReference type="PIRSR" id="PIRSR605708-2"/>
    </source>
</evidence>
<sequence>MESFVHLRKGKYPKRIHADLDGLKDDELGRGGFTGRTANLYRRHDPTAYRSVGPLRPLDVLAGELKPSDAGDAFGAPLLMFSNSDCQVLLSRRAQEMPFFVRYIDGDLLCFVHEGTGLLETEFGPLRYRQGDWVYLPKACTWRHVPDGPCTWLMIQATDEFRVPPPGQLGRHFPFDPSQAVIPDPAPCDDDGRDSYEVRLMHSPIDGVGTTTLYYEHHPLDVEGWRGDNFPFTFNIADYNVVTSNSVHLPPTVHLFMQATGVYVMNFLPKPAEGVPGTERTPWYHRNVDFDEIAFFHGGSLYGIPMPPGLISHAPQGVHHGAPEKARERARRKFDDYQSVDWQVIAVDTRERLVPSAEVLASDLGQH</sequence>
<comment type="cofactor">
    <cofactor evidence="6">
        <name>Fe cation</name>
        <dbReference type="ChEBI" id="CHEBI:24875"/>
    </cofactor>
</comment>
<evidence type="ECO:0000256" key="2">
    <source>
        <dbReference type="ARBA" id="ARBA00022964"/>
    </source>
</evidence>
<name>A0A0J6VMZ9_9MYCO</name>
<reference evidence="8 9" key="1">
    <citation type="journal article" date="2015" name="Genome Biol. Evol.">
        <title>Characterization of Three Mycobacterium spp. with Potential Use in Bioremediation by Genome Sequencing and Comparative Genomics.</title>
        <authorList>
            <person name="Das S."/>
            <person name="Pettersson B.M."/>
            <person name="Behra P.R."/>
            <person name="Ramesh M."/>
            <person name="Dasgupta S."/>
            <person name="Bhattacharya A."/>
            <person name="Kirsebom L.A."/>
        </authorList>
    </citation>
    <scope>NUCLEOTIDE SEQUENCE [LARGE SCALE GENOMIC DNA]</scope>
    <source>
        <strain evidence="8 9">DSM 43826</strain>
    </source>
</reference>
<dbReference type="GO" id="GO:0005737">
    <property type="term" value="C:cytoplasm"/>
    <property type="evidence" value="ECO:0007669"/>
    <property type="project" value="TreeGrafter"/>
</dbReference>
<dbReference type="Proteomes" id="UP000036513">
    <property type="component" value="Unassembled WGS sequence"/>
</dbReference>
<keyword evidence="3 8" id="KW-0560">Oxidoreductase</keyword>
<evidence type="ECO:0000256" key="5">
    <source>
        <dbReference type="PIRSR" id="PIRSR605708-1"/>
    </source>
</evidence>
<dbReference type="GO" id="GO:0046872">
    <property type="term" value="F:metal ion binding"/>
    <property type="evidence" value="ECO:0007669"/>
    <property type="project" value="UniProtKB-KW"/>
</dbReference>
<feature type="binding site" evidence="6">
    <location>
        <position position="285"/>
    </location>
    <ligand>
        <name>Fe cation</name>
        <dbReference type="ChEBI" id="CHEBI:24875"/>
    </ligand>
</feature>
<proteinExistence type="predicted"/>
<dbReference type="InterPro" id="IPR005708">
    <property type="entry name" value="Homogentis_dOase"/>
</dbReference>
<keyword evidence="2 8" id="KW-0223">Dioxygenase</keyword>